<keyword evidence="1" id="KW-1133">Transmembrane helix</keyword>
<proteinExistence type="predicted"/>
<dbReference type="OrthoDB" id="10376902at2759"/>
<reference evidence="3" key="1">
    <citation type="journal article" date="2011" name="Proc. Natl. Acad. Sci. U.S.A.">
        <title>Obligate biotrophy features unraveled by the genomic analysis of rust fungi.</title>
        <authorList>
            <person name="Duplessis S."/>
            <person name="Cuomo C.A."/>
            <person name="Lin Y.-C."/>
            <person name="Aerts A."/>
            <person name="Tisserant E."/>
            <person name="Veneault-Fourrey C."/>
            <person name="Joly D.L."/>
            <person name="Hacquard S."/>
            <person name="Amselem J."/>
            <person name="Cantarel B.L."/>
            <person name="Chiu R."/>
            <person name="Coutinho P.M."/>
            <person name="Feau N."/>
            <person name="Field M."/>
            <person name="Frey P."/>
            <person name="Gelhaye E."/>
            <person name="Goldberg J."/>
            <person name="Grabherr M.G."/>
            <person name="Kodira C.D."/>
            <person name="Kohler A."/>
            <person name="Kuees U."/>
            <person name="Lindquist E.A."/>
            <person name="Lucas S.M."/>
            <person name="Mago R."/>
            <person name="Mauceli E."/>
            <person name="Morin E."/>
            <person name="Murat C."/>
            <person name="Pangilinan J.L."/>
            <person name="Park R."/>
            <person name="Pearson M."/>
            <person name="Quesneville H."/>
            <person name="Rouhier N."/>
            <person name="Sakthikumar S."/>
            <person name="Salamov A.A."/>
            <person name="Schmutz J."/>
            <person name="Selles B."/>
            <person name="Shapiro H."/>
            <person name="Tanguay P."/>
            <person name="Tuskan G.A."/>
            <person name="Henrissat B."/>
            <person name="Van de Peer Y."/>
            <person name="Rouze P."/>
            <person name="Ellis J.G."/>
            <person name="Dodds P.N."/>
            <person name="Schein J.E."/>
            <person name="Zhong S."/>
            <person name="Hamelin R.C."/>
            <person name="Grigoriev I.V."/>
            <person name="Szabo L.J."/>
            <person name="Martin F."/>
        </authorList>
    </citation>
    <scope>NUCLEOTIDE SEQUENCE [LARGE SCALE GENOMIC DNA]</scope>
    <source>
        <strain evidence="3">98AG31 / pathotype 3-4-7</strain>
    </source>
</reference>
<gene>
    <name evidence="2" type="ORF">MELLADRAFT_102410</name>
</gene>
<feature type="transmembrane region" description="Helical" evidence="1">
    <location>
        <begin position="20"/>
        <end position="38"/>
    </location>
</feature>
<dbReference type="AlphaFoldDB" id="F4R874"/>
<dbReference type="RefSeq" id="XP_007405299.1">
    <property type="nucleotide sequence ID" value="XM_007405237.1"/>
</dbReference>
<keyword evidence="1" id="KW-0472">Membrane</keyword>
<dbReference type="EMBL" id="GL883092">
    <property type="protein sequence ID" value="EGG11664.1"/>
    <property type="molecule type" value="Genomic_DNA"/>
</dbReference>
<protein>
    <submittedName>
        <fullName evidence="2">Uncharacterized protein</fullName>
    </submittedName>
</protein>
<keyword evidence="3" id="KW-1185">Reference proteome</keyword>
<dbReference type="Proteomes" id="UP000001072">
    <property type="component" value="Unassembled WGS sequence"/>
</dbReference>
<keyword evidence="1" id="KW-0812">Transmembrane</keyword>
<evidence type="ECO:0000313" key="3">
    <source>
        <dbReference type="Proteomes" id="UP000001072"/>
    </source>
</evidence>
<accession>F4R874</accession>
<dbReference type="KEGG" id="mlr:MELLADRAFT_102410"/>
<organism evidence="3">
    <name type="scientific">Melampsora larici-populina (strain 98AG31 / pathotype 3-4-7)</name>
    <name type="common">Poplar leaf rust fungus</name>
    <dbReference type="NCBI Taxonomy" id="747676"/>
    <lineage>
        <taxon>Eukaryota</taxon>
        <taxon>Fungi</taxon>
        <taxon>Dikarya</taxon>
        <taxon>Basidiomycota</taxon>
        <taxon>Pucciniomycotina</taxon>
        <taxon>Pucciniomycetes</taxon>
        <taxon>Pucciniales</taxon>
        <taxon>Melampsoraceae</taxon>
        <taxon>Melampsora</taxon>
    </lineage>
</organism>
<evidence type="ECO:0000313" key="2">
    <source>
        <dbReference type="EMBL" id="EGG11664.1"/>
    </source>
</evidence>
<dbReference type="VEuPathDB" id="FungiDB:MELLADRAFT_102410"/>
<dbReference type="InParanoid" id="F4R874"/>
<dbReference type="GeneID" id="18921666"/>
<name>F4R874_MELLP</name>
<dbReference type="HOGENOM" id="CLU_659017_0_0_1"/>
<sequence length="417" mass="47890">MVQGNLRQKSLPQSLRIKTWLLSVGMSFSSFLFVGGAMEQADGALHAALSFRSFSTSGYERGGMYTRLEPSASTTDRVLREKSQTSGDFQFGPVSDPLEKKPARVWTPKHSPRRLGQRMKIAFQDAVSLIAKPRSWGGKSPVSPHPSWVPVMVIDSPETAQRYVKNFDPEMFTEYIKQQTLNSPSFDPMYQLAKANEKSYTIGEIHTRILLLQPFEAGDHAFSLASSRARQAAHPGFEYFDNTLEGKRIQKILIDLIPSYLRTRPDESKSHEKEWKFYQDLEKRLEDSEMIKYDHMAIYSFVHELYQRVRPETVWLDRLTNDHVEQSIPVILAARLHRPYQKSDLLIDDNLYIRQVLGSLHTFILKHPGSKRPEISRAIKEFYHITSLRHSNSPDIVWLVKNLKDHYASLSSPNVLA</sequence>
<evidence type="ECO:0000256" key="1">
    <source>
        <dbReference type="SAM" id="Phobius"/>
    </source>
</evidence>